<dbReference type="AlphaFoldDB" id="A0AAW7DRA5"/>
<dbReference type="InterPro" id="IPR036681">
    <property type="entry name" value="PgpA-like_sf"/>
</dbReference>
<dbReference type="CDD" id="cd06971">
    <property type="entry name" value="PgpA"/>
    <property type="match status" value="1"/>
</dbReference>
<keyword evidence="1" id="KW-0595">Phospholipid degradation</keyword>
<evidence type="ECO:0000256" key="2">
    <source>
        <dbReference type="SAM" id="Phobius"/>
    </source>
</evidence>
<comment type="function">
    <text evidence="1">Lipid phosphatase which dephosphorylates phosphatidylglycerophosphate (PGP) to phosphatidylglycerol (PG).</text>
</comment>
<comment type="cofactor">
    <cofactor evidence="1">
        <name>Mg(2+)</name>
        <dbReference type="ChEBI" id="CHEBI:18420"/>
    </cofactor>
</comment>
<dbReference type="Proteomes" id="UP001173465">
    <property type="component" value="Unassembled WGS sequence"/>
</dbReference>
<keyword evidence="1" id="KW-1003">Cell membrane</keyword>
<dbReference type="InterPro" id="IPR026037">
    <property type="entry name" value="PgpA"/>
</dbReference>
<evidence type="ECO:0000313" key="4">
    <source>
        <dbReference type="EMBL" id="MDM1695533.1"/>
    </source>
</evidence>
<accession>A0AAW7DRA5</accession>
<reference evidence="4" key="1">
    <citation type="submission" date="2020-06" db="EMBL/GenBank/DDBJ databases">
        <authorList>
            <person name="Dong N."/>
        </authorList>
    </citation>
    <scope>NUCLEOTIDE SEQUENCE</scope>
    <source>
        <strain evidence="4">DF46-2-2</strain>
    </source>
</reference>
<keyword evidence="1 2" id="KW-0472">Membrane</keyword>
<feature type="transmembrane region" description="Helical" evidence="2">
    <location>
        <begin position="46"/>
        <end position="67"/>
    </location>
</feature>
<keyword evidence="1" id="KW-0378">Hydrolase</keyword>
<dbReference type="PANTHER" id="PTHR36305:SF1">
    <property type="entry name" value="PHOSPHATIDYLGLYCEROPHOSPHATASE A"/>
    <property type="match status" value="1"/>
</dbReference>
<evidence type="ECO:0000256" key="1">
    <source>
        <dbReference type="PIRNR" id="PIRNR006162"/>
    </source>
</evidence>
<keyword evidence="1" id="KW-0443">Lipid metabolism</keyword>
<dbReference type="GO" id="GO:0009395">
    <property type="term" value="P:phospholipid catabolic process"/>
    <property type="evidence" value="ECO:0007669"/>
    <property type="project" value="UniProtKB-KW"/>
</dbReference>
<sequence length="159" mass="17534">MSSANPRVWRNLWHFLAFGFGSGLAPKAQGTWGTVVGLLFVPVLSQLSLTWLAIFLLAATLFGCWLCDKVAKDLGVHDHNGIVWDEFVGIWLTFFAVPLTWYWLVLGFILFRVFDIAKPWPVSWADQKVGGGVGIMLDDILAGIMAAGVLQLVLFIVAV</sequence>
<feature type="transmembrane region" description="Helical" evidence="2">
    <location>
        <begin position="140"/>
        <end position="158"/>
    </location>
</feature>
<evidence type="ECO:0000259" key="3">
    <source>
        <dbReference type="Pfam" id="PF04608"/>
    </source>
</evidence>
<protein>
    <recommendedName>
        <fullName evidence="1">Phosphatidylglycerophosphatase A</fullName>
        <ecNumber evidence="1">3.1.3.27</ecNumber>
    </recommendedName>
    <alternativeName>
        <fullName evidence="1">Phosphatidylglycerolphosphate phosphatase A</fullName>
    </alternativeName>
</protein>
<keyword evidence="2" id="KW-1133">Transmembrane helix</keyword>
<dbReference type="SUPFAM" id="SSF101307">
    <property type="entry name" value="YutG-like"/>
    <property type="match status" value="1"/>
</dbReference>
<gene>
    <name evidence="4" type="ORF">HX099_02475</name>
</gene>
<dbReference type="InterPro" id="IPR007686">
    <property type="entry name" value="YutG/PgpA"/>
</dbReference>
<reference evidence="4" key="2">
    <citation type="journal article" date="2022" name="Sci. Total Environ.">
        <title>Prevalence, transmission, and molecular epidemiology of tet(X)-positive bacteria among humans, animals, and environmental niches in China: An epidemiological, and genomic-based study.</title>
        <authorList>
            <person name="Dong N."/>
            <person name="Zeng Y."/>
            <person name="Cai C."/>
            <person name="Sun C."/>
            <person name="Lu J."/>
            <person name="Liu C."/>
            <person name="Zhou H."/>
            <person name="Sun Q."/>
            <person name="Shu L."/>
            <person name="Wang H."/>
            <person name="Wang Y."/>
            <person name="Wang S."/>
            <person name="Wu C."/>
            <person name="Chan E.W."/>
            <person name="Chen G."/>
            <person name="Shen Z."/>
            <person name="Chen S."/>
            <person name="Zhang R."/>
        </authorList>
    </citation>
    <scope>NUCLEOTIDE SEQUENCE</scope>
    <source>
        <strain evidence="4">DF46-2-2</strain>
    </source>
</reference>
<dbReference type="GO" id="GO:0046872">
    <property type="term" value="F:metal ion binding"/>
    <property type="evidence" value="ECO:0007669"/>
    <property type="project" value="UniProtKB-KW"/>
</dbReference>
<comment type="catalytic activity">
    <reaction evidence="1">
        <text>a 1,2-diacyl-sn-glycero-3-phospho-(1'-sn-glycero-3'-phosphate) + H2O = a 1,2-diacyl-sn-glycero-3-phospho-(1'-sn-glycerol) + phosphate</text>
        <dbReference type="Rhea" id="RHEA:33751"/>
        <dbReference type="ChEBI" id="CHEBI:15377"/>
        <dbReference type="ChEBI" id="CHEBI:43474"/>
        <dbReference type="ChEBI" id="CHEBI:60110"/>
        <dbReference type="ChEBI" id="CHEBI:64716"/>
        <dbReference type="EC" id="3.1.3.27"/>
    </reaction>
</comment>
<keyword evidence="1" id="KW-0460">Magnesium</keyword>
<proteinExistence type="predicted"/>
<comment type="caution">
    <text evidence="4">The sequence shown here is derived from an EMBL/GenBank/DDBJ whole genome shotgun (WGS) entry which is preliminary data.</text>
</comment>
<comment type="pathway">
    <text evidence="1">Phospholipid metabolism; phosphatidylglycerol biosynthesis; phosphatidylglycerol from CDP-diacylglycerol: step 2/2.</text>
</comment>
<name>A0AAW7DRA5_9GAMM</name>
<keyword evidence="1" id="KW-0479">Metal-binding</keyword>
<comment type="subcellular location">
    <subcellularLocation>
        <location evidence="1">Cell inner membrane</location>
        <topology evidence="1">Multi-pass membrane protein</topology>
    </subcellularLocation>
</comment>
<dbReference type="RefSeq" id="WP_053105999.1">
    <property type="nucleotide sequence ID" value="NZ_CP012363.1"/>
</dbReference>
<keyword evidence="1" id="KW-0997">Cell inner membrane</keyword>
<dbReference type="GO" id="GO:0008962">
    <property type="term" value="F:phosphatidylglycerophosphatase activity"/>
    <property type="evidence" value="ECO:0007669"/>
    <property type="project" value="UniProtKB-EC"/>
</dbReference>
<dbReference type="PIRSF" id="PIRSF006162">
    <property type="entry name" value="PgpA"/>
    <property type="match status" value="1"/>
</dbReference>
<dbReference type="Pfam" id="PF04608">
    <property type="entry name" value="PgpA"/>
    <property type="match status" value="1"/>
</dbReference>
<feature type="domain" description="YutG/PgpA" evidence="3">
    <location>
        <begin position="16"/>
        <end position="153"/>
    </location>
</feature>
<keyword evidence="1" id="KW-1208">Phospholipid metabolism</keyword>
<keyword evidence="1 2" id="KW-0812">Transmembrane</keyword>
<feature type="transmembrane region" description="Helical" evidence="2">
    <location>
        <begin position="88"/>
        <end position="114"/>
    </location>
</feature>
<keyword evidence="1" id="KW-0442">Lipid degradation</keyword>
<dbReference type="EC" id="3.1.3.27" evidence="1"/>
<dbReference type="PANTHER" id="PTHR36305">
    <property type="entry name" value="PHOSPHATIDYLGLYCEROPHOSPHATASE A"/>
    <property type="match status" value="1"/>
</dbReference>
<dbReference type="GO" id="GO:0005886">
    <property type="term" value="C:plasma membrane"/>
    <property type="evidence" value="ECO:0007669"/>
    <property type="project" value="UniProtKB-SubCell"/>
</dbReference>
<organism evidence="4 5">
    <name type="scientific">Thiopseudomonas alkaliphila</name>
    <dbReference type="NCBI Taxonomy" id="1697053"/>
    <lineage>
        <taxon>Bacteria</taxon>
        <taxon>Pseudomonadati</taxon>
        <taxon>Pseudomonadota</taxon>
        <taxon>Gammaproteobacteria</taxon>
        <taxon>Pseudomonadales</taxon>
        <taxon>Pseudomonadaceae</taxon>
        <taxon>Thiopseudomonas</taxon>
    </lineage>
</organism>
<evidence type="ECO:0000313" key="5">
    <source>
        <dbReference type="Proteomes" id="UP001173465"/>
    </source>
</evidence>
<dbReference type="EMBL" id="JACANB010000001">
    <property type="protein sequence ID" value="MDM1695533.1"/>
    <property type="molecule type" value="Genomic_DNA"/>
</dbReference>